<accession>A0AAE1Q245</accession>
<dbReference type="EMBL" id="JAWZYT010000792">
    <property type="protein sequence ID" value="KAK4318900.1"/>
    <property type="molecule type" value="Genomic_DNA"/>
</dbReference>
<gene>
    <name evidence="1" type="ORF">Pmani_010129</name>
</gene>
<reference evidence="1" key="1">
    <citation type="submission" date="2023-11" db="EMBL/GenBank/DDBJ databases">
        <title>Genome assemblies of two species of porcelain crab, Petrolisthes cinctipes and Petrolisthes manimaculis (Anomura: Porcellanidae).</title>
        <authorList>
            <person name="Angst P."/>
        </authorList>
    </citation>
    <scope>NUCLEOTIDE SEQUENCE</scope>
    <source>
        <strain evidence="1">PB745_02</strain>
        <tissue evidence="1">Gill</tissue>
    </source>
</reference>
<name>A0AAE1Q245_9EUCA</name>
<sequence>MRDWLLKTEPQVSEGSVIRRGHGVVTRQLLPVSVHEATSCMPVQPSHYYSRCSDSAAVSPLPLIQMQ</sequence>
<dbReference type="Proteomes" id="UP001292094">
    <property type="component" value="Unassembled WGS sequence"/>
</dbReference>
<comment type="caution">
    <text evidence="1">The sequence shown here is derived from an EMBL/GenBank/DDBJ whole genome shotgun (WGS) entry which is preliminary data.</text>
</comment>
<evidence type="ECO:0000313" key="2">
    <source>
        <dbReference type="Proteomes" id="UP001292094"/>
    </source>
</evidence>
<organism evidence="1 2">
    <name type="scientific">Petrolisthes manimaculis</name>
    <dbReference type="NCBI Taxonomy" id="1843537"/>
    <lineage>
        <taxon>Eukaryota</taxon>
        <taxon>Metazoa</taxon>
        <taxon>Ecdysozoa</taxon>
        <taxon>Arthropoda</taxon>
        <taxon>Crustacea</taxon>
        <taxon>Multicrustacea</taxon>
        <taxon>Malacostraca</taxon>
        <taxon>Eumalacostraca</taxon>
        <taxon>Eucarida</taxon>
        <taxon>Decapoda</taxon>
        <taxon>Pleocyemata</taxon>
        <taxon>Anomura</taxon>
        <taxon>Galatheoidea</taxon>
        <taxon>Porcellanidae</taxon>
        <taxon>Petrolisthes</taxon>
    </lineage>
</organism>
<proteinExistence type="predicted"/>
<protein>
    <submittedName>
        <fullName evidence="1">Uncharacterized protein</fullName>
    </submittedName>
</protein>
<evidence type="ECO:0000313" key="1">
    <source>
        <dbReference type="EMBL" id="KAK4318900.1"/>
    </source>
</evidence>
<dbReference type="AlphaFoldDB" id="A0AAE1Q245"/>
<keyword evidence="2" id="KW-1185">Reference proteome</keyword>